<gene>
    <name evidence="2" type="ORF">QYF49_07145</name>
</gene>
<accession>A0ABT8E4H4</accession>
<protein>
    <submittedName>
        <fullName evidence="2">CBO0543 family protein</fullName>
    </submittedName>
</protein>
<feature type="transmembrane region" description="Helical" evidence="1">
    <location>
        <begin position="6"/>
        <end position="21"/>
    </location>
</feature>
<feature type="transmembrane region" description="Helical" evidence="1">
    <location>
        <begin position="91"/>
        <end position="109"/>
    </location>
</feature>
<dbReference type="NCBIfam" id="NF041644">
    <property type="entry name" value="CBO0543_fam"/>
    <property type="match status" value="1"/>
</dbReference>
<sequence>MITFVLLYMALPWLAALILVYKDYRLILVISPITSVIAFIINGWGTHFHFWRVAPYSMDQYISAMPYNLGIFPVLCSYMIYFISVSKIDDLLLIFVFTLGTTGLEYLSLYRNHIVYDHGWTIYWTFISYLIPYFLVYGYYRLLTRKDDINSFRKLRH</sequence>
<feature type="transmembrane region" description="Helical" evidence="1">
    <location>
        <begin position="65"/>
        <end position="84"/>
    </location>
</feature>
<comment type="caution">
    <text evidence="2">The sequence shown here is derived from an EMBL/GenBank/DDBJ whole genome shotgun (WGS) entry which is preliminary data.</text>
</comment>
<dbReference type="EMBL" id="JAUHLN010000001">
    <property type="protein sequence ID" value="MDN4072806.1"/>
    <property type="molecule type" value="Genomic_DNA"/>
</dbReference>
<keyword evidence="1" id="KW-0472">Membrane</keyword>
<keyword evidence="1" id="KW-1133">Transmembrane helix</keyword>
<feature type="transmembrane region" description="Helical" evidence="1">
    <location>
        <begin position="26"/>
        <end position="45"/>
    </location>
</feature>
<keyword evidence="1" id="KW-0812">Transmembrane</keyword>
<dbReference type="Proteomes" id="UP001168694">
    <property type="component" value="Unassembled WGS sequence"/>
</dbReference>
<evidence type="ECO:0000256" key="1">
    <source>
        <dbReference type="SAM" id="Phobius"/>
    </source>
</evidence>
<dbReference type="RefSeq" id="WP_290398892.1">
    <property type="nucleotide sequence ID" value="NZ_JAUHLN010000001.1"/>
</dbReference>
<proteinExistence type="predicted"/>
<reference evidence="2" key="1">
    <citation type="submission" date="2023-06" db="EMBL/GenBank/DDBJ databases">
        <title>Draft Genome Sequences of Representative Paenibacillus Polymyxa, Bacillus cereus, Fictibacillus sp., and Brevibacillus agri Strains Isolated from Amazonian Dark Earth.</title>
        <authorList>
            <person name="Pellegrinetti T.A."/>
            <person name="Cunha I.C.M."/>
            <person name="Chaves M.G."/>
            <person name="Freitas A.S."/>
            <person name="Silva A.V.R."/>
            <person name="Tsai S.M."/>
            <person name="Mendes L.W."/>
        </authorList>
    </citation>
    <scope>NUCLEOTIDE SEQUENCE</scope>
    <source>
        <strain evidence="2">CENA-BCM004</strain>
    </source>
</reference>
<keyword evidence="3" id="KW-1185">Reference proteome</keyword>
<evidence type="ECO:0000313" key="3">
    <source>
        <dbReference type="Proteomes" id="UP001168694"/>
    </source>
</evidence>
<organism evidence="2 3">
    <name type="scientific">Fictibacillus terranigra</name>
    <dbReference type="NCBI Taxonomy" id="3058424"/>
    <lineage>
        <taxon>Bacteria</taxon>
        <taxon>Bacillati</taxon>
        <taxon>Bacillota</taxon>
        <taxon>Bacilli</taxon>
        <taxon>Bacillales</taxon>
        <taxon>Fictibacillaceae</taxon>
        <taxon>Fictibacillus</taxon>
    </lineage>
</organism>
<evidence type="ECO:0000313" key="2">
    <source>
        <dbReference type="EMBL" id="MDN4072806.1"/>
    </source>
</evidence>
<name>A0ABT8E4H4_9BACL</name>
<feature type="transmembrane region" description="Helical" evidence="1">
    <location>
        <begin position="121"/>
        <end position="140"/>
    </location>
</feature>
<dbReference type="InterPro" id="IPR048147">
    <property type="entry name" value="CBO0543-like"/>
</dbReference>